<protein>
    <recommendedName>
        <fullName evidence="2">Integrase catalytic domain-containing protein</fullName>
    </recommendedName>
</protein>
<dbReference type="InterPro" id="IPR036397">
    <property type="entry name" value="RNaseH_sf"/>
</dbReference>
<evidence type="ECO:0000313" key="1">
    <source>
        <dbReference type="EMBL" id="PJE77950.1"/>
    </source>
</evidence>
<dbReference type="GO" id="GO:0003676">
    <property type="term" value="F:nucleic acid binding"/>
    <property type="evidence" value="ECO:0007669"/>
    <property type="project" value="InterPro"/>
</dbReference>
<dbReference type="EMBL" id="NSIT01000315">
    <property type="protein sequence ID" value="PJE77950.1"/>
    <property type="molecule type" value="Genomic_DNA"/>
</dbReference>
<name>A0A2H9T3Y8_9ZZZZ</name>
<evidence type="ECO:0008006" key="2">
    <source>
        <dbReference type="Google" id="ProtNLM"/>
    </source>
</evidence>
<dbReference type="Gene3D" id="3.30.420.10">
    <property type="entry name" value="Ribonuclease H-like superfamily/Ribonuclease H"/>
    <property type="match status" value="1"/>
</dbReference>
<gene>
    <name evidence="1" type="ORF">CI610_03121</name>
</gene>
<accession>A0A2H9T3Y8</accession>
<proteinExistence type="predicted"/>
<dbReference type="AlphaFoldDB" id="A0A2H9T3Y8"/>
<reference evidence="1" key="1">
    <citation type="journal article" date="2017" name="Appl. Environ. Microbiol.">
        <title>Molecular characterization of an Endozoicomonas-like organism causing infection in king scallop Pecten maximus L.</title>
        <authorList>
            <person name="Cano I."/>
            <person name="van Aerle R."/>
            <person name="Ross S."/>
            <person name="Verner-Jeffreys D.W."/>
            <person name="Paley R.K."/>
            <person name="Rimmer G."/>
            <person name="Ryder D."/>
            <person name="Hooper P."/>
            <person name="Stone D."/>
            <person name="Feist S.W."/>
        </authorList>
    </citation>
    <scope>NUCLEOTIDE SEQUENCE</scope>
</reference>
<sequence>MLFAFVAENLRDWDEHINLLMMVYRSSSHEFTGVSPCEMVLGRNINLPVYLVLGRVEPKMSTCTDYTTKPRKIIDKVHEFVRDKITLSTHTVKPIQRG</sequence>
<organism evidence="1">
    <name type="scientific">invertebrate metagenome</name>
    <dbReference type="NCBI Taxonomy" id="1711999"/>
    <lineage>
        <taxon>unclassified sequences</taxon>
        <taxon>metagenomes</taxon>
        <taxon>organismal metagenomes</taxon>
    </lineage>
</organism>
<comment type="caution">
    <text evidence="1">The sequence shown here is derived from an EMBL/GenBank/DDBJ whole genome shotgun (WGS) entry which is preliminary data.</text>
</comment>